<evidence type="ECO:0000313" key="2">
    <source>
        <dbReference type="EMBL" id="KAK1409271.1"/>
    </source>
</evidence>
<organism evidence="2 3">
    <name type="scientific">Tagetes erecta</name>
    <name type="common">African marigold</name>
    <dbReference type="NCBI Taxonomy" id="13708"/>
    <lineage>
        <taxon>Eukaryota</taxon>
        <taxon>Viridiplantae</taxon>
        <taxon>Streptophyta</taxon>
        <taxon>Embryophyta</taxon>
        <taxon>Tracheophyta</taxon>
        <taxon>Spermatophyta</taxon>
        <taxon>Magnoliopsida</taxon>
        <taxon>eudicotyledons</taxon>
        <taxon>Gunneridae</taxon>
        <taxon>Pentapetalae</taxon>
        <taxon>asterids</taxon>
        <taxon>campanulids</taxon>
        <taxon>Asterales</taxon>
        <taxon>Asteraceae</taxon>
        <taxon>Asteroideae</taxon>
        <taxon>Heliantheae alliance</taxon>
        <taxon>Tageteae</taxon>
        <taxon>Tagetes</taxon>
    </lineage>
</organism>
<evidence type="ECO:0000313" key="3">
    <source>
        <dbReference type="Proteomes" id="UP001229421"/>
    </source>
</evidence>
<keyword evidence="3" id="KW-1185">Reference proteome</keyword>
<dbReference type="EMBL" id="JAUHHV010000010">
    <property type="protein sequence ID" value="KAK1409271.1"/>
    <property type="molecule type" value="Genomic_DNA"/>
</dbReference>
<dbReference type="AlphaFoldDB" id="A0AAD8JV37"/>
<proteinExistence type="predicted"/>
<reference evidence="2" key="1">
    <citation type="journal article" date="2023" name="bioRxiv">
        <title>Improved chromosome-level genome assembly for marigold (Tagetes erecta).</title>
        <authorList>
            <person name="Jiang F."/>
            <person name="Yuan L."/>
            <person name="Wang S."/>
            <person name="Wang H."/>
            <person name="Xu D."/>
            <person name="Wang A."/>
            <person name="Fan W."/>
        </authorList>
    </citation>
    <scope>NUCLEOTIDE SEQUENCE</scope>
    <source>
        <strain evidence="2">WSJ</strain>
        <tissue evidence="2">Leaf</tissue>
    </source>
</reference>
<name>A0AAD8JV37_TARER</name>
<accession>A0AAD8JV37</accession>
<gene>
    <name evidence="2" type="ORF">QVD17_35797</name>
</gene>
<evidence type="ECO:0000256" key="1">
    <source>
        <dbReference type="SAM" id="MobiDB-lite"/>
    </source>
</evidence>
<protein>
    <submittedName>
        <fullName evidence="2">Uncharacterized protein</fullName>
    </submittedName>
</protein>
<dbReference type="Proteomes" id="UP001229421">
    <property type="component" value="Unassembled WGS sequence"/>
</dbReference>
<sequence length="82" mass="9017">MTIGKGSSLAIKKEFRISCKSSSSSPIAKIHQAMGGNEEVGPSTRSKRSRYRDDDDDDNAIEVENLDGLVDVDSEEDFMAYD</sequence>
<comment type="caution">
    <text evidence="2">The sequence shown here is derived from an EMBL/GenBank/DDBJ whole genome shotgun (WGS) entry which is preliminary data.</text>
</comment>
<feature type="region of interest" description="Disordered" evidence="1">
    <location>
        <begin position="30"/>
        <end position="61"/>
    </location>
</feature>